<organism evidence="1 2">
    <name type="scientific">Fodinibacter luteus</name>
    <dbReference type="NCBI Taxonomy" id="552064"/>
    <lineage>
        <taxon>Bacteria</taxon>
        <taxon>Bacillati</taxon>
        <taxon>Actinomycetota</taxon>
        <taxon>Actinomycetes</taxon>
        <taxon>Micrococcales</taxon>
        <taxon>Intrasporangiaceae</taxon>
        <taxon>Fodinibacter (ex Wang et al. 2009)</taxon>
    </lineage>
</organism>
<dbReference type="Proteomes" id="UP001500945">
    <property type="component" value="Unassembled WGS sequence"/>
</dbReference>
<name>A0ABP8KNH0_9MICO</name>
<proteinExistence type="predicted"/>
<protein>
    <recommendedName>
        <fullName evidence="3">Thymidine phosphorylase</fullName>
    </recommendedName>
</protein>
<sequence>MSSDGGRPLPRRPLPFAPDALEAHGGHLLGPAEVTEVAHQTAAILVGTGRAAHDPDVTSRLVTLVDDLGLSTVADLWSARPARSLPGALWRLYALREWVRRSPVQATREYAAGIRFTDVAHAVAGIAEPPRPEEMQRVADQILAGIFEGDLAVALERASAFCAVVSAGRAELANDRDGVDPGGASGLTRTAAAMLTTGEDLRACAHLWRAGELD</sequence>
<accession>A0ABP8KNH0</accession>
<dbReference type="EMBL" id="BAABGM010000022">
    <property type="protein sequence ID" value="GAA4411222.1"/>
    <property type="molecule type" value="Genomic_DNA"/>
</dbReference>
<dbReference type="RefSeq" id="WP_345207766.1">
    <property type="nucleotide sequence ID" value="NZ_BAABGM010000022.1"/>
</dbReference>
<gene>
    <name evidence="1" type="ORF">GCM10023168_31830</name>
</gene>
<reference evidence="2" key="1">
    <citation type="journal article" date="2019" name="Int. J. Syst. Evol. Microbiol.">
        <title>The Global Catalogue of Microorganisms (GCM) 10K type strain sequencing project: providing services to taxonomists for standard genome sequencing and annotation.</title>
        <authorList>
            <consortium name="The Broad Institute Genomics Platform"/>
            <consortium name="The Broad Institute Genome Sequencing Center for Infectious Disease"/>
            <person name="Wu L."/>
            <person name="Ma J."/>
        </authorList>
    </citation>
    <scope>NUCLEOTIDE SEQUENCE [LARGE SCALE GENOMIC DNA]</scope>
    <source>
        <strain evidence="2">JCM 17809</strain>
    </source>
</reference>
<evidence type="ECO:0008006" key="3">
    <source>
        <dbReference type="Google" id="ProtNLM"/>
    </source>
</evidence>
<comment type="caution">
    <text evidence="1">The sequence shown here is derived from an EMBL/GenBank/DDBJ whole genome shotgun (WGS) entry which is preliminary data.</text>
</comment>
<evidence type="ECO:0000313" key="1">
    <source>
        <dbReference type="EMBL" id="GAA4411222.1"/>
    </source>
</evidence>
<evidence type="ECO:0000313" key="2">
    <source>
        <dbReference type="Proteomes" id="UP001500945"/>
    </source>
</evidence>
<keyword evidence="2" id="KW-1185">Reference proteome</keyword>